<proteinExistence type="predicted"/>
<gene>
    <name evidence="1" type="ORF">OSSY52_06690</name>
</gene>
<name>A0A7G1G2K8_9BACT</name>
<sequence>MGKAKFSIKARRASHTKTVIESRDFKLIIDEPEHMGGTDEGPNPVEYLAAALAGCLNVTGHMVANEMGIKIENLEFEVEGELDPRGFMGKANNVRPGYSQMNIKVNVETDADNETLNKWLDIVEKRCPVSDNIQNTTPINLSIIKK</sequence>
<evidence type="ECO:0000313" key="1">
    <source>
        <dbReference type="EMBL" id="BBE30528.1"/>
    </source>
</evidence>
<keyword evidence="2" id="KW-1185">Reference proteome</keyword>
<dbReference type="SUPFAM" id="SSF82784">
    <property type="entry name" value="OsmC-like"/>
    <property type="match status" value="1"/>
</dbReference>
<dbReference type="InterPro" id="IPR036102">
    <property type="entry name" value="OsmC/Ohrsf"/>
</dbReference>
<dbReference type="Pfam" id="PF02566">
    <property type="entry name" value="OsmC"/>
    <property type="match status" value="1"/>
</dbReference>
<dbReference type="RefSeq" id="WP_190615613.1">
    <property type="nucleotide sequence ID" value="NZ_AP018712.1"/>
</dbReference>
<organism evidence="1 2">
    <name type="scientific">Tepiditoga spiralis</name>
    <dbReference type="NCBI Taxonomy" id="2108365"/>
    <lineage>
        <taxon>Bacteria</taxon>
        <taxon>Thermotogati</taxon>
        <taxon>Thermotogota</taxon>
        <taxon>Thermotogae</taxon>
        <taxon>Petrotogales</taxon>
        <taxon>Petrotogaceae</taxon>
        <taxon>Tepiditoga</taxon>
    </lineage>
</organism>
<dbReference type="PANTHER" id="PTHR35368:SF1">
    <property type="entry name" value="HYDROPEROXIDE REDUCTASE"/>
    <property type="match status" value="1"/>
</dbReference>
<dbReference type="InterPro" id="IPR003718">
    <property type="entry name" value="OsmC/Ohr_fam"/>
</dbReference>
<dbReference type="EMBL" id="AP018712">
    <property type="protein sequence ID" value="BBE30528.1"/>
    <property type="molecule type" value="Genomic_DNA"/>
</dbReference>
<dbReference type="AlphaFoldDB" id="A0A7G1G2K8"/>
<dbReference type="InterPro" id="IPR052924">
    <property type="entry name" value="OsmC/Ohr_hydroprdx_reductase"/>
</dbReference>
<accession>A0A7G1G2K8</accession>
<dbReference type="KEGG" id="ocy:OSSY52_06690"/>
<evidence type="ECO:0000313" key="2">
    <source>
        <dbReference type="Proteomes" id="UP000516361"/>
    </source>
</evidence>
<reference evidence="1 2" key="1">
    <citation type="submission" date="2018-06" db="EMBL/GenBank/DDBJ databases">
        <title>Genome sequencing of Oceanotoga sp. sy52.</title>
        <authorList>
            <person name="Mori K."/>
        </authorList>
    </citation>
    <scope>NUCLEOTIDE SEQUENCE [LARGE SCALE GENOMIC DNA]</scope>
    <source>
        <strain evidence="2">sy52</strain>
    </source>
</reference>
<protein>
    <submittedName>
        <fullName evidence="1">Osmotically inducible protein C</fullName>
    </submittedName>
</protein>
<dbReference type="InterPro" id="IPR015946">
    <property type="entry name" value="KH_dom-like_a/b"/>
</dbReference>
<dbReference type="Gene3D" id="3.30.300.20">
    <property type="match status" value="1"/>
</dbReference>
<dbReference type="PANTHER" id="PTHR35368">
    <property type="entry name" value="HYDROPEROXIDE REDUCTASE"/>
    <property type="match status" value="1"/>
</dbReference>
<dbReference type="InParanoid" id="A0A7G1G2K8"/>
<dbReference type="Proteomes" id="UP000516361">
    <property type="component" value="Chromosome"/>
</dbReference>